<sequence>MKLKKIILITLLSIFTIVVIALLALPTLGKNYVIKHSKELIGRQVEIEKLKINYFTGTAKVLDFKMLEQDEATPFISFDTLIVDLEPYQMLYDEFVLEQFYVKGLYLNAVQKDSVFNFDDLIAFHTSTDTIPKENTTAEPIKYSLSNIEIKGANFYFNNQNIDHTAKINDLSFFVPFIGWDQNNKSEAGIKFNLANNGYFESSVKVDPKSGEYKADLTVHHLVLDPLIKYAQQSVNINYLKGLVNSKLSISGNINQVDNSTVSGNVQVEDFAMNDQQDKKFLAVKKINCVLKEINNAKSSYIIDTLQIKEPYVFFKLDSVSNNFFDIFKITSEEIQEKEEENKTTTQNDSLFYAINHLTVQQGITDYTDNLTGSPFNYHLSDITINSDSILSDADWLTIYSNMLLNKRGTLKAELGLNPLDLNNLNIDISIEKFKLPDINIYTGYYMGHTILEGDMYYYSNSKVINGQITSENKLLIKNPSLNSTQKGLYNLPLKFALFILTDKNGEVNLDIPVRGDLNDPSLDIKTIVWSTFKNLIVKVAASPGKLLAGLFGGDPKDFEAIHFNYLDSIPSDQHIKQLNMLLDLEDKKPELKIDLVHYVDPELQKEAIAKAEVGKLYFKKKKKDYLKDEKGFEHFVRKKIAQDTLSINKACLALTTPTVIDSIVALTNKTLLTNVEKYLKTTKDSTQINIETASKEAPENLGTKPMLKVNFSMKEE</sequence>
<evidence type="ECO:0000313" key="2">
    <source>
        <dbReference type="Proteomes" id="UP001597241"/>
    </source>
</evidence>
<protein>
    <submittedName>
        <fullName evidence="1">DUF748 domain-containing protein</fullName>
    </submittedName>
</protein>
<organism evidence="1 2">
    <name type="scientific">Lutibacter holmesii</name>
    <dbReference type="NCBI Taxonomy" id="1137985"/>
    <lineage>
        <taxon>Bacteria</taxon>
        <taxon>Pseudomonadati</taxon>
        <taxon>Bacteroidota</taxon>
        <taxon>Flavobacteriia</taxon>
        <taxon>Flavobacteriales</taxon>
        <taxon>Flavobacteriaceae</taxon>
        <taxon>Lutibacter</taxon>
    </lineage>
</organism>
<proteinExistence type="predicted"/>
<keyword evidence="2" id="KW-1185">Reference proteome</keyword>
<dbReference type="InterPro" id="IPR008023">
    <property type="entry name" value="DUF748"/>
</dbReference>
<evidence type="ECO:0000313" key="1">
    <source>
        <dbReference type="EMBL" id="MFD1292781.1"/>
    </source>
</evidence>
<dbReference type="Pfam" id="PF05359">
    <property type="entry name" value="DUF748"/>
    <property type="match status" value="1"/>
</dbReference>
<dbReference type="EMBL" id="JBHTMV010000003">
    <property type="protein sequence ID" value="MFD1292781.1"/>
    <property type="molecule type" value="Genomic_DNA"/>
</dbReference>
<dbReference type="RefSeq" id="WP_386807614.1">
    <property type="nucleotide sequence ID" value="NZ_JBHTMV010000003.1"/>
</dbReference>
<comment type="caution">
    <text evidence="1">The sequence shown here is derived from an EMBL/GenBank/DDBJ whole genome shotgun (WGS) entry which is preliminary data.</text>
</comment>
<dbReference type="InterPro" id="IPR052894">
    <property type="entry name" value="AsmA-related"/>
</dbReference>
<dbReference type="PANTHER" id="PTHR30441">
    <property type="entry name" value="DUF748 DOMAIN-CONTAINING PROTEIN"/>
    <property type="match status" value="1"/>
</dbReference>
<reference evidence="2" key="1">
    <citation type="journal article" date="2019" name="Int. J. Syst. Evol. Microbiol.">
        <title>The Global Catalogue of Microorganisms (GCM) 10K type strain sequencing project: providing services to taxonomists for standard genome sequencing and annotation.</title>
        <authorList>
            <consortium name="The Broad Institute Genomics Platform"/>
            <consortium name="The Broad Institute Genome Sequencing Center for Infectious Disease"/>
            <person name="Wu L."/>
            <person name="Ma J."/>
        </authorList>
    </citation>
    <scope>NUCLEOTIDE SEQUENCE [LARGE SCALE GENOMIC DNA]</scope>
    <source>
        <strain evidence="2">CCUG 62221</strain>
    </source>
</reference>
<gene>
    <name evidence="1" type="ORF">ACFQ5N_02940</name>
</gene>
<accession>A0ABW3WKD1</accession>
<dbReference type="Proteomes" id="UP001597241">
    <property type="component" value="Unassembled WGS sequence"/>
</dbReference>
<name>A0ABW3WKD1_9FLAO</name>
<dbReference type="PANTHER" id="PTHR30441:SF8">
    <property type="entry name" value="DUF748 DOMAIN-CONTAINING PROTEIN"/>
    <property type="match status" value="1"/>
</dbReference>